<reference evidence="4 5" key="1">
    <citation type="submission" date="2019-01" db="EMBL/GenBank/DDBJ databases">
        <authorList>
            <person name="Chen W.-M."/>
        </authorList>
    </citation>
    <scope>NUCLEOTIDE SEQUENCE [LARGE SCALE GENOMIC DNA]</scope>
    <source>
        <strain evidence="4 5">FSY-9</strain>
    </source>
</reference>
<feature type="domain" description="Glycosyl hydrolase family 92" evidence="2">
    <location>
        <begin position="421"/>
        <end position="551"/>
    </location>
</feature>
<dbReference type="AlphaFoldDB" id="A0A437MXC2"/>
<dbReference type="InterPro" id="IPR041371">
    <property type="entry name" value="GH92_N"/>
</dbReference>
<dbReference type="PANTHER" id="PTHR12143">
    <property type="entry name" value="PEPTIDE N-GLYCANASE PNGASE -RELATED"/>
    <property type="match status" value="1"/>
</dbReference>
<evidence type="ECO:0000256" key="1">
    <source>
        <dbReference type="SAM" id="SignalP"/>
    </source>
</evidence>
<dbReference type="InterPro" id="IPR050883">
    <property type="entry name" value="PNGase"/>
</dbReference>
<dbReference type="EMBL" id="SACO01000021">
    <property type="protein sequence ID" value="RVU02321.1"/>
    <property type="molecule type" value="Genomic_DNA"/>
</dbReference>
<name>A0A437MXC2_9SPHN</name>
<accession>A0A437MXC2</accession>
<dbReference type="Pfam" id="PF07971">
    <property type="entry name" value="Glyco_hydro_92"/>
    <property type="match status" value="3"/>
</dbReference>
<evidence type="ECO:0000259" key="3">
    <source>
        <dbReference type="Pfam" id="PF17678"/>
    </source>
</evidence>
<dbReference type="Proteomes" id="UP000282837">
    <property type="component" value="Unassembled WGS sequence"/>
</dbReference>
<keyword evidence="1" id="KW-0732">Signal</keyword>
<dbReference type="OrthoDB" id="9804511at2"/>
<protein>
    <submittedName>
        <fullName evidence="4">Glycosyl hydrolase family 92</fullName>
    </submittedName>
</protein>
<dbReference type="Pfam" id="PF17678">
    <property type="entry name" value="Glyco_hydro_92N"/>
    <property type="match status" value="1"/>
</dbReference>
<dbReference type="Gene3D" id="1.20.1610.10">
    <property type="entry name" value="alpha-1,2-mannosidases domains"/>
    <property type="match status" value="1"/>
</dbReference>
<dbReference type="InterPro" id="IPR012939">
    <property type="entry name" value="Glyco_hydro_92"/>
</dbReference>
<evidence type="ECO:0000259" key="2">
    <source>
        <dbReference type="Pfam" id="PF07971"/>
    </source>
</evidence>
<dbReference type="PANTHER" id="PTHR12143:SF39">
    <property type="entry name" value="SECRETED PROTEIN"/>
    <property type="match status" value="1"/>
</dbReference>
<sequence length="675" mass="73740">MRTLLPIIFALLALPAQAGSPKPLVQLVDPFVGTLEDFGQLTPAAVAPFGMVQLGPDTSPANHNGYDYAATQLRGFSYTRAVGVGCAGAGGDLLVRLDYVNAPELAAMDKASERAAPGFYHVRYGRGIVADMTATRGAGVIAFTMPTGGRVRFNIDPDHAYAKRISAHWLSRSTGDLRTELVAGTVCNAGRYRLFTASTLRLNGRLVALPLRTGAGQQAQVELDVRAGDRIEWRTGLSSVDGRGAALVRDRELGQGSFGALRAATRQNWQVLMGKWCLQGEEKRRALFATSLFRALQTPVAIVDPDGRYRRPDGSIHSVGAGHQRYASWAMWDNYRTLMPLLALAYPQQAQDIAASLVELYQSGKQRWATQQEPFLTVRTEHSGVALLDFHRKGIAFDAKAALAGMAAESASLARATPDEQIEAAYDDWATGQLAQDLGDRPKAVEFGGKAFAYRAMWRDIFQNLGADADVVKARGLYQGTLWQYRWAPVFDLPWVVEQLGPRRFGAELARFFGDGLFNMTNQPDIHTPFLAAWRGQREPSDQLVHRLLDQPVDHPYTNAGKRDMPWRGRSFALAPQGFADGMDDDAGGMTSWYIWASIGLYPIVPGEPHYAVICPSFSKVQLRQVAGWITIKKRISVKSEASWQPVNGPVMAIGTKLSHAALSKAGVLSVACSH</sequence>
<proteinExistence type="predicted"/>
<keyword evidence="5" id="KW-1185">Reference proteome</keyword>
<dbReference type="GO" id="GO:0006516">
    <property type="term" value="P:glycoprotein catabolic process"/>
    <property type="evidence" value="ECO:0007669"/>
    <property type="project" value="TreeGrafter"/>
</dbReference>
<dbReference type="GO" id="GO:0005829">
    <property type="term" value="C:cytosol"/>
    <property type="evidence" value="ECO:0007669"/>
    <property type="project" value="TreeGrafter"/>
</dbReference>
<comment type="caution">
    <text evidence="4">The sequence shown here is derived from an EMBL/GenBank/DDBJ whole genome shotgun (WGS) entry which is preliminary data.</text>
</comment>
<feature type="domain" description="Glycosyl hydrolase family 92" evidence="2">
    <location>
        <begin position="572"/>
        <end position="670"/>
    </location>
</feature>
<dbReference type="RefSeq" id="WP_127711849.1">
    <property type="nucleotide sequence ID" value="NZ_SACO01000021.1"/>
</dbReference>
<feature type="chain" id="PRO_5019181774" evidence="1">
    <location>
        <begin position="19"/>
        <end position="675"/>
    </location>
</feature>
<feature type="domain" description="Glycosyl hydrolase family 92" evidence="2">
    <location>
        <begin position="245"/>
        <end position="411"/>
    </location>
</feature>
<feature type="domain" description="Glycosyl hydrolase family 92 N-terminal" evidence="3">
    <location>
        <begin position="27"/>
        <end position="196"/>
    </location>
</feature>
<dbReference type="GO" id="GO:0030246">
    <property type="term" value="F:carbohydrate binding"/>
    <property type="evidence" value="ECO:0007669"/>
    <property type="project" value="InterPro"/>
</dbReference>
<dbReference type="Gene3D" id="3.30.2080.10">
    <property type="entry name" value="GH92 mannosidase domain"/>
    <property type="match status" value="1"/>
</dbReference>
<dbReference type="InterPro" id="IPR014718">
    <property type="entry name" value="GH-type_carb-bd"/>
</dbReference>
<gene>
    <name evidence="4" type="ORF">EOE18_17315</name>
</gene>
<feature type="signal peptide" evidence="1">
    <location>
        <begin position="1"/>
        <end position="18"/>
    </location>
</feature>
<keyword evidence="4" id="KW-0378">Hydrolase</keyword>
<dbReference type="Gene3D" id="1.20.1050.60">
    <property type="entry name" value="alpha-1,2-mannosidase"/>
    <property type="match status" value="1"/>
</dbReference>
<dbReference type="Gene3D" id="2.70.98.10">
    <property type="match status" value="1"/>
</dbReference>
<evidence type="ECO:0000313" key="4">
    <source>
        <dbReference type="EMBL" id="RVU02321.1"/>
    </source>
</evidence>
<evidence type="ECO:0000313" key="5">
    <source>
        <dbReference type="Proteomes" id="UP000282837"/>
    </source>
</evidence>
<organism evidence="4 5">
    <name type="scientific">Novosphingobium umbonatum</name>
    <dbReference type="NCBI Taxonomy" id="1908524"/>
    <lineage>
        <taxon>Bacteria</taxon>
        <taxon>Pseudomonadati</taxon>
        <taxon>Pseudomonadota</taxon>
        <taxon>Alphaproteobacteria</taxon>
        <taxon>Sphingomonadales</taxon>
        <taxon>Sphingomonadaceae</taxon>
        <taxon>Novosphingobium</taxon>
    </lineage>
</organism>
<dbReference type="GO" id="GO:0000224">
    <property type="term" value="F:peptide-N4-(N-acetyl-beta-glucosaminyl)asparagine amidase activity"/>
    <property type="evidence" value="ECO:0007669"/>
    <property type="project" value="TreeGrafter"/>
</dbReference>